<organism evidence="2 3">
    <name type="scientific">Drosophila navojoa</name>
    <name type="common">Fruit fly</name>
    <dbReference type="NCBI Taxonomy" id="7232"/>
    <lineage>
        <taxon>Eukaryota</taxon>
        <taxon>Metazoa</taxon>
        <taxon>Ecdysozoa</taxon>
        <taxon>Arthropoda</taxon>
        <taxon>Hexapoda</taxon>
        <taxon>Insecta</taxon>
        <taxon>Pterygota</taxon>
        <taxon>Neoptera</taxon>
        <taxon>Endopterygota</taxon>
        <taxon>Diptera</taxon>
        <taxon>Brachycera</taxon>
        <taxon>Muscomorpha</taxon>
        <taxon>Ephydroidea</taxon>
        <taxon>Drosophilidae</taxon>
        <taxon>Drosophila</taxon>
    </lineage>
</organism>
<gene>
    <name evidence="2" type="ORF">AWZ03_002234</name>
</gene>
<evidence type="ECO:0000313" key="3">
    <source>
        <dbReference type="Proteomes" id="UP000295192"/>
    </source>
</evidence>
<evidence type="ECO:0000313" key="2">
    <source>
        <dbReference type="EMBL" id="TDG51439.1"/>
    </source>
</evidence>
<name>A0A484BRL9_DRONA</name>
<reference evidence="2 3" key="1">
    <citation type="journal article" date="2019" name="J. Hered.">
        <title>An Improved Genome Assembly for Drosophila navojoa, the Basal Species in the mojavensis Cluster.</title>
        <authorList>
            <person name="Vanderlinde T."/>
            <person name="Dupim E.G."/>
            <person name="Nazario-Yepiz N.O."/>
            <person name="Carvalho A.B."/>
        </authorList>
    </citation>
    <scope>NUCLEOTIDE SEQUENCE [LARGE SCALE GENOMIC DNA]</scope>
    <source>
        <strain evidence="2">Navoj_Jal97</strain>
        <tissue evidence="2">Whole organism</tissue>
    </source>
</reference>
<accession>A0A484BRL9</accession>
<sequence>MEKCSSKPRHCSCALCNALQQQQQQQQPQSPSPSPSPSLSSHRTLQSYIQESGETFTRTTGRTGDCGSQRRSRTQHCDKWIFTRNPQDFFKCNCAR</sequence>
<keyword evidence="3" id="KW-1185">Reference proteome</keyword>
<feature type="region of interest" description="Disordered" evidence="1">
    <location>
        <begin position="24"/>
        <end position="70"/>
    </location>
</feature>
<dbReference type="EMBL" id="LSRL02000009">
    <property type="protein sequence ID" value="TDG51439.1"/>
    <property type="molecule type" value="Genomic_DNA"/>
</dbReference>
<comment type="caution">
    <text evidence="2">The sequence shown here is derived from an EMBL/GenBank/DDBJ whole genome shotgun (WGS) entry which is preliminary data.</text>
</comment>
<proteinExistence type="predicted"/>
<dbReference type="AlphaFoldDB" id="A0A484BRL9"/>
<dbReference type="Proteomes" id="UP000295192">
    <property type="component" value="Unassembled WGS sequence"/>
</dbReference>
<feature type="compositionally biased region" description="Polar residues" evidence="1">
    <location>
        <begin position="42"/>
        <end position="54"/>
    </location>
</feature>
<evidence type="ECO:0000256" key="1">
    <source>
        <dbReference type="SAM" id="MobiDB-lite"/>
    </source>
</evidence>
<protein>
    <submittedName>
        <fullName evidence="2">Uncharacterized protein</fullName>
    </submittedName>
</protein>